<proteinExistence type="predicted"/>
<organism evidence="3 4">
    <name type="scientific">Nannochloropsis gaditana</name>
    <dbReference type="NCBI Taxonomy" id="72520"/>
    <lineage>
        <taxon>Eukaryota</taxon>
        <taxon>Sar</taxon>
        <taxon>Stramenopiles</taxon>
        <taxon>Ochrophyta</taxon>
        <taxon>Eustigmatophyceae</taxon>
        <taxon>Eustigmatales</taxon>
        <taxon>Monodopsidaceae</taxon>
        <taxon>Nannochloropsis</taxon>
    </lineage>
</organism>
<feature type="compositionally biased region" description="Low complexity" evidence="1">
    <location>
        <begin position="76"/>
        <end position="85"/>
    </location>
</feature>
<dbReference type="PANTHER" id="PTHR35734:SF1">
    <property type="entry name" value="OS01G0805200 PROTEIN"/>
    <property type="match status" value="1"/>
</dbReference>
<evidence type="ECO:0000256" key="2">
    <source>
        <dbReference type="SAM" id="Phobius"/>
    </source>
</evidence>
<keyword evidence="4" id="KW-1185">Reference proteome</keyword>
<dbReference type="EMBL" id="AZIL01002191">
    <property type="protein sequence ID" value="EWM22472.1"/>
    <property type="molecule type" value="Genomic_DNA"/>
</dbReference>
<evidence type="ECO:0008006" key="5">
    <source>
        <dbReference type="Google" id="ProtNLM"/>
    </source>
</evidence>
<dbReference type="PANTHER" id="PTHR35734">
    <property type="entry name" value="OS01G0805200 PROTEIN"/>
    <property type="match status" value="1"/>
</dbReference>
<accession>W7T7Q2</accession>
<keyword evidence="2" id="KW-1133">Transmembrane helix</keyword>
<evidence type="ECO:0000256" key="1">
    <source>
        <dbReference type="SAM" id="MobiDB-lite"/>
    </source>
</evidence>
<feature type="transmembrane region" description="Helical" evidence="2">
    <location>
        <begin position="113"/>
        <end position="133"/>
    </location>
</feature>
<sequence length="216" mass="23646">MSTLIYALSLWHWTKSTMTDQSAGRPMLLLLPLALLLAGVRAWTMPKPLLLTRPSLSRSSLLGLSRPGHISPPRFPSIASSSSTSHLTRRMATEDGPEKANKLPMLLDVETRGGILFVSTLVTAAIFAGYNVATALGVDGLQAGIYISVAMTLGMVAWTFTYIFRVANKDMTYAKQLKNYEDAVLAKRLEELEEEEVEALMEEVEKEGANMKQGGL</sequence>
<reference evidence="3 4" key="1">
    <citation type="journal article" date="2014" name="Mol. Plant">
        <title>Chromosome Scale Genome Assembly and Transcriptome Profiling of Nannochloropsis gaditana in Nitrogen Depletion.</title>
        <authorList>
            <person name="Corteggiani Carpinelli E."/>
            <person name="Telatin A."/>
            <person name="Vitulo N."/>
            <person name="Forcato C."/>
            <person name="D'Angelo M."/>
            <person name="Schiavon R."/>
            <person name="Vezzi A."/>
            <person name="Giacometti G.M."/>
            <person name="Morosinotto T."/>
            <person name="Valle G."/>
        </authorList>
    </citation>
    <scope>NUCLEOTIDE SEQUENCE [LARGE SCALE GENOMIC DNA]</scope>
    <source>
        <strain evidence="3 4">B-31</strain>
    </source>
</reference>
<protein>
    <recommendedName>
        <fullName evidence="5">Transmembrane protein</fullName>
    </recommendedName>
</protein>
<dbReference type="AlphaFoldDB" id="W7T7Q2"/>
<evidence type="ECO:0000313" key="3">
    <source>
        <dbReference type="EMBL" id="EWM22472.1"/>
    </source>
</evidence>
<dbReference type="Proteomes" id="UP000019335">
    <property type="component" value="Unassembled WGS sequence"/>
</dbReference>
<feature type="region of interest" description="Disordered" evidence="1">
    <location>
        <begin position="72"/>
        <end position="97"/>
    </location>
</feature>
<dbReference type="OrthoDB" id="5023at2759"/>
<keyword evidence="2" id="KW-0812">Transmembrane</keyword>
<evidence type="ECO:0000313" key="4">
    <source>
        <dbReference type="Proteomes" id="UP000019335"/>
    </source>
</evidence>
<dbReference type="Pfam" id="PF11460">
    <property type="entry name" value="DUF3007"/>
    <property type="match status" value="1"/>
</dbReference>
<comment type="caution">
    <text evidence="3">The sequence shown here is derived from an EMBL/GenBank/DDBJ whole genome shotgun (WGS) entry which is preliminary data.</text>
</comment>
<feature type="transmembrane region" description="Helical" evidence="2">
    <location>
        <begin position="145"/>
        <end position="164"/>
    </location>
</feature>
<gene>
    <name evidence="3" type="ORF">Naga_100011g5</name>
</gene>
<name>W7T7Q2_9STRA</name>
<keyword evidence="2" id="KW-0472">Membrane</keyword>
<dbReference type="InterPro" id="IPR021562">
    <property type="entry name" value="DUF3007"/>
</dbReference>